<dbReference type="GeneID" id="42774865"/>
<dbReference type="AlphaFoldDB" id="A0A1B8RQC9"/>
<dbReference type="EMBL" id="MAPZ01000019">
    <property type="protein sequence ID" value="OBY10944.1"/>
    <property type="molecule type" value="Genomic_DNA"/>
</dbReference>
<keyword evidence="2" id="KW-1185">Reference proteome</keyword>
<accession>A0A1B8RQC9</accession>
<protein>
    <submittedName>
        <fullName evidence="1">Uncharacterized protein</fullName>
    </submittedName>
</protein>
<dbReference type="eggNOG" id="ENOG50330KA">
    <property type="taxonomic scope" value="Bacteria"/>
</dbReference>
<gene>
    <name evidence="1" type="ORF">CP373A1_10660</name>
</gene>
<evidence type="ECO:0000313" key="1">
    <source>
        <dbReference type="EMBL" id="OBY10944.1"/>
    </source>
</evidence>
<name>A0A1B8RQC9_9CLOT</name>
<comment type="caution">
    <text evidence="1">The sequence shown here is derived from an EMBL/GenBank/DDBJ whole genome shotgun (WGS) entry which is preliminary data.</text>
</comment>
<sequence length="137" mass="15463">MKKILTIELVVVGMLGICFFISKGSSELKGTYISSNQDNNYIVQITVDKESNTFVEYIDQREVDRGTISKNSNSNYTFKSNKQEFEVVLKGNNSFDVLISKINGAEPISLKNSTDVNTYFSTNFGDEEKYNNLISSR</sequence>
<dbReference type="RefSeq" id="WP_027097034.1">
    <property type="nucleotide sequence ID" value="NZ_CABJAZ010000001.1"/>
</dbReference>
<evidence type="ECO:0000313" key="2">
    <source>
        <dbReference type="Proteomes" id="UP000092714"/>
    </source>
</evidence>
<dbReference type="OrthoDB" id="2864818at2"/>
<dbReference type="Proteomes" id="UP000092714">
    <property type="component" value="Unassembled WGS sequence"/>
</dbReference>
<organism evidence="1 2">
    <name type="scientific">Clostridium paraputrificum</name>
    <dbReference type="NCBI Taxonomy" id="29363"/>
    <lineage>
        <taxon>Bacteria</taxon>
        <taxon>Bacillati</taxon>
        <taxon>Bacillota</taxon>
        <taxon>Clostridia</taxon>
        <taxon>Eubacteriales</taxon>
        <taxon>Clostridiaceae</taxon>
        <taxon>Clostridium</taxon>
    </lineage>
</organism>
<proteinExistence type="predicted"/>
<reference evidence="1 2" key="1">
    <citation type="submission" date="2016-06" db="EMBL/GenBank/DDBJ databases">
        <authorList>
            <person name="Kjaerup R.B."/>
            <person name="Dalgaard T.S."/>
            <person name="Juul-Madsen H.R."/>
        </authorList>
    </citation>
    <scope>NUCLEOTIDE SEQUENCE [LARGE SCALE GENOMIC DNA]</scope>
    <source>
        <strain evidence="1 2">373-A1</strain>
    </source>
</reference>